<comment type="caution">
    <text evidence="1">The sequence shown here is derived from an EMBL/GenBank/DDBJ whole genome shotgun (WGS) entry which is preliminary data.</text>
</comment>
<organism evidence="1 2">
    <name type="scientific">Euplotes crassus</name>
    <dbReference type="NCBI Taxonomy" id="5936"/>
    <lineage>
        <taxon>Eukaryota</taxon>
        <taxon>Sar</taxon>
        <taxon>Alveolata</taxon>
        <taxon>Ciliophora</taxon>
        <taxon>Intramacronucleata</taxon>
        <taxon>Spirotrichea</taxon>
        <taxon>Hypotrichia</taxon>
        <taxon>Euplotida</taxon>
        <taxon>Euplotidae</taxon>
        <taxon>Moneuplotes</taxon>
    </lineage>
</organism>
<dbReference type="Proteomes" id="UP001295684">
    <property type="component" value="Unassembled WGS sequence"/>
</dbReference>
<reference evidence="1" key="1">
    <citation type="submission" date="2023-07" db="EMBL/GenBank/DDBJ databases">
        <authorList>
            <consortium name="AG Swart"/>
            <person name="Singh M."/>
            <person name="Singh A."/>
            <person name="Seah K."/>
            <person name="Emmerich C."/>
        </authorList>
    </citation>
    <scope>NUCLEOTIDE SEQUENCE</scope>
    <source>
        <strain evidence="1">DP1</strain>
    </source>
</reference>
<proteinExistence type="predicted"/>
<dbReference type="EMBL" id="CAMPGE010006596">
    <property type="protein sequence ID" value="CAI2365461.1"/>
    <property type="molecule type" value="Genomic_DNA"/>
</dbReference>
<sequence length="358" mass="41432">MCRTSCRTMGLQMNAKSYCNIITQLRSQSRLLWSENENNFLTAIIDERGVELFRLHKSKLCIRNLAIISEETKEPLGISELKRLASSQDYKLFHLAFYFQYFEAIDGLKALIDFLEKIDLKALSISKICSSFEEYYEYDEYSDGEDSDGILTYQQKQLDLLSKVATLLGKEVVKVQEGGLTCFKFPKPFDIISDEPIQPIDGAEDLAICGNNFDENISIEEKFLSKLQSDNYLSFEELCDYYNQALEVMTPRALFHKLEDCGLRIILPEVKNSDEALAFDKIKKFFTQLFEKVKNNESSQERKDLKLPKVDLAYLFEQEYIEYEEKLKALEFTSSCFHSIQNICVVKSLYINNNTLPP</sequence>
<evidence type="ECO:0000313" key="1">
    <source>
        <dbReference type="EMBL" id="CAI2365461.1"/>
    </source>
</evidence>
<dbReference type="AlphaFoldDB" id="A0AAD1UF57"/>
<evidence type="ECO:0000313" key="2">
    <source>
        <dbReference type="Proteomes" id="UP001295684"/>
    </source>
</evidence>
<protein>
    <submittedName>
        <fullName evidence="1">Uncharacterized protein</fullName>
    </submittedName>
</protein>
<gene>
    <name evidence="1" type="ORF">ECRASSUSDP1_LOCUS6792</name>
</gene>
<keyword evidence="2" id="KW-1185">Reference proteome</keyword>
<accession>A0AAD1UF57</accession>
<name>A0AAD1UF57_EUPCR</name>